<gene>
    <name evidence="3" type="ORF">SDRG_12638</name>
</gene>
<dbReference type="InParanoid" id="T0PVU4"/>
<dbReference type="EMBL" id="JH767182">
    <property type="protein sequence ID" value="EQC29634.1"/>
    <property type="molecule type" value="Genomic_DNA"/>
</dbReference>
<evidence type="ECO:0000259" key="2">
    <source>
        <dbReference type="Pfam" id="PF24784"/>
    </source>
</evidence>
<evidence type="ECO:0000256" key="1">
    <source>
        <dbReference type="SAM" id="SignalP"/>
    </source>
</evidence>
<reference evidence="3 4" key="1">
    <citation type="submission" date="2012-04" db="EMBL/GenBank/DDBJ databases">
        <title>The Genome Sequence of Saprolegnia declina VS20.</title>
        <authorList>
            <consortium name="The Broad Institute Genome Sequencing Platform"/>
            <person name="Russ C."/>
            <person name="Nusbaum C."/>
            <person name="Tyler B."/>
            <person name="van West P."/>
            <person name="Dieguez-Uribeondo J."/>
            <person name="de Bruijn I."/>
            <person name="Tripathy S."/>
            <person name="Jiang R."/>
            <person name="Young S.K."/>
            <person name="Zeng Q."/>
            <person name="Gargeya S."/>
            <person name="Fitzgerald M."/>
            <person name="Haas B."/>
            <person name="Abouelleil A."/>
            <person name="Alvarado L."/>
            <person name="Arachchi H.M."/>
            <person name="Berlin A."/>
            <person name="Chapman S.B."/>
            <person name="Goldberg J."/>
            <person name="Griggs A."/>
            <person name="Gujja S."/>
            <person name="Hansen M."/>
            <person name="Howarth C."/>
            <person name="Imamovic A."/>
            <person name="Larimer J."/>
            <person name="McCowen C."/>
            <person name="Montmayeur A."/>
            <person name="Murphy C."/>
            <person name="Neiman D."/>
            <person name="Pearson M."/>
            <person name="Priest M."/>
            <person name="Roberts A."/>
            <person name="Saif S."/>
            <person name="Shea T."/>
            <person name="Sisk P."/>
            <person name="Sykes S."/>
            <person name="Wortman J."/>
            <person name="Nusbaum C."/>
            <person name="Birren B."/>
        </authorList>
    </citation>
    <scope>NUCLEOTIDE SEQUENCE [LARGE SCALE GENOMIC DNA]</scope>
    <source>
        <strain evidence="3 4">VS20</strain>
    </source>
</reference>
<dbReference type="AlphaFoldDB" id="T0PVU4"/>
<dbReference type="PANTHER" id="PTHR34737">
    <property type="entry name" value="EF-HAND DOMAIN-CONTAINING PROTEIN"/>
    <property type="match status" value="1"/>
</dbReference>
<sequence>MQWITTALALSTVVARPAYVIRLPNGGNVPGVPALGHADPDGRDRSLNAFGNAFSKYGSSWTKTLCQLDSDGDGATNGEELLDPCCTWTQGGSLALSSFTPTDPGVKNPFSSDQLAALKCGSNATMPPSSVAVPSSSSSKTSDSSVTLSWSSLSVLGTTLVVVLAV</sequence>
<feature type="signal peptide" evidence="1">
    <location>
        <begin position="1"/>
        <end position="15"/>
    </location>
</feature>
<protein>
    <recommendedName>
        <fullName evidence="2">Temptin Cys/Cys disulfide domain-containing protein</fullName>
    </recommendedName>
</protein>
<dbReference type="InterPro" id="IPR055313">
    <property type="entry name" value="Temptin-like"/>
</dbReference>
<dbReference type="Proteomes" id="UP000030762">
    <property type="component" value="Unassembled WGS sequence"/>
</dbReference>
<dbReference type="GeneID" id="19953365"/>
<keyword evidence="4" id="KW-1185">Reference proteome</keyword>
<evidence type="ECO:0000313" key="4">
    <source>
        <dbReference type="Proteomes" id="UP000030762"/>
    </source>
</evidence>
<organism evidence="3 4">
    <name type="scientific">Saprolegnia diclina (strain VS20)</name>
    <dbReference type="NCBI Taxonomy" id="1156394"/>
    <lineage>
        <taxon>Eukaryota</taxon>
        <taxon>Sar</taxon>
        <taxon>Stramenopiles</taxon>
        <taxon>Oomycota</taxon>
        <taxon>Saprolegniomycetes</taxon>
        <taxon>Saprolegniales</taxon>
        <taxon>Saprolegniaceae</taxon>
        <taxon>Saprolegnia</taxon>
    </lineage>
</organism>
<dbReference type="eggNOG" id="ENOG502STBS">
    <property type="taxonomic scope" value="Eukaryota"/>
</dbReference>
<keyword evidence="1" id="KW-0732">Signal</keyword>
<dbReference type="RefSeq" id="XP_008616938.1">
    <property type="nucleotide sequence ID" value="XM_008618716.1"/>
</dbReference>
<feature type="chain" id="PRO_5012745717" description="Temptin Cys/Cys disulfide domain-containing protein" evidence="1">
    <location>
        <begin position="16"/>
        <end position="166"/>
    </location>
</feature>
<dbReference type="VEuPathDB" id="FungiDB:SDRG_12638"/>
<accession>T0PVU4</accession>
<dbReference type="InterPro" id="IPR057626">
    <property type="entry name" value="S-S_Temptin"/>
</dbReference>
<feature type="domain" description="Temptin Cys/Cys disulfide" evidence="2">
    <location>
        <begin position="14"/>
        <end position="104"/>
    </location>
</feature>
<name>T0PVU4_SAPDV</name>
<dbReference type="PANTHER" id="PTHR34737:SF2">
    <property type="entry name" value="EF-HAND DOMAIN-CONTAINING PROTEIN"/>
    <property type="match status" value="1"/>
</dbReference>
<evidence type="ECO:0000313" key="3">
    <source>
        <dbReference type="EMBL" id="EQC29634.1"/>
    </source>
</evidence>
<proteinExistence type="predicted"/>
<dbReference type="OMA" id="MQWITTA"/>
<dbReference type="OrthoDB" id="129121at2759"/>
<dbReference type="Pfam" id="PF24784">
    <property type="entry name" value="Temptin_C"/>
    <property type="match status" value="1"/>
</dbReference>